<dbReference type="GO" id="GO:0051087">
    <property type="term" value="F:protein-folding chaperone binding"/>
    <property type="evidence" value="ECO:0007669"/>
    <property type="project" value="TreeGrafter"/>
</dbReference>
<dbReference type="OrthoDB" id="1564555at2759"/>
<feature type="domain" description="CS" evidence="3">
    <location>
        <begin position="5"/>
        <end position="94"/>
    </location>
</feature>
<dbReference type="InterPro" id="IPR007052">
    <property type="entry name" value="CS_dom"/>
</dbReference>
<protein>
    <recommendedName>
        <fullName evidence="3">CS domain-containing protein</fullName>
    </recommendedName>
</protein>
<dbReference type="Proteomes" id="UP001153620">
    <property type="component" value="Chromosome 2"/>
</dbReference>
<dbReference type="PANTHER" id="PTHR22932">
    <property type="entry name" value="TELOMERASE-BINDING PROTEIN P23 HSP90 CO-CHAPERONE"/>
    <property type="match status" value="1"/>
</dbReference>
<organism evidence="4 5">
    <name type="scientific">Chironomus riparius</name>
    <dbReference type="NCBI Taxonomy" id="315576"/>
    <lineage>
        <taxon>Eukaryota</taxon>
        <taxon>Metazoa</taxon>
        <taxon>Ecdysozoa</taxon>
        <taxon>Arthropoda</taxon>
        <taxon>Hexapoda</taxon>
        <taxon>Insecta</taxon>
        <taxon>Pterygota</taxon>
        <taxon>Neoptera</taxon>
        <taxon>Endopterygota</taxon>
        <taxon>Diptera</taxon>
        <taxon>Nematocera</taxon>
        <taxon>Chironomoidea</taxon>
        <taxon>Chironomidae</taxon>
        <taxon>Chironominae</taxon>
        <taxon>Chironomus</taxon>
    </lineage>
</organism>
<proteinExistence type="inferred from homology"/>
<dbReference type="PANTHER" id="PTHR22932:SF1">
    <property type="entry name" value="CO-CHAPERONE PROTEIN DAF-41"/>
    <property type="match status" value="1"/>
</dbReference>
<dbReference type="FunFam" id="2.60.40.790:FF:000013">
    <property type="entry name" value="Very-long-chain (3R)-3-hydroxyacyl-CoA dehydratase"/>
    <property type="match status" value="1"/>
</dbReference>
<feature type="compositionally biased region" description="Acidic residues" evidence="2">
    <location>
        <begin position="161"/>
        <end position="182"/>
    </location>
</feature>
<dbReference type="PROSITE" id="PS51203">
    <property type="entry name" value="CS"/>
    <property type="match status" value="1"/>
</dbReference>
<dbReference type="GO" id="GO:0006457">
    <property type="term" value="P:protein folding"/>
    <property type="evidence" value="ECO:0007669"/>
    <property type="project" value="TreeGrafter"/>
</dbReference>
<dbReference type="GO" id="GO:0051131">
    <property type="term" value="P:chaperone-mediated protein complex assembly"/>
    <property type="evidence" value="ECO:0007669"/>
    <property type="project" value="TreeGrafter"/>
</dbReference>
<dbReference type="GO" id="GO:0005634">
    <property type="term" value="C:nucleus"/>
    <property type="evidence" value="ECO:0007669"/>
    <property type="project" value="TreeGrafter"/>
</dbReference>
<evidence type="ECO:0000259" key="3">
    <source>
        <dbReference type="PROSITE" id="PS51203"/>
    </source>
</evidence>
<evidence type="ECO:0000256" key="1">
    <source>
        <dbReference type="ARBA" id="ARBA00025733"/>
    </source>
</evidence>
<dbReference type="GO" id="GO:0051879">
    <property type="term" value="F:Hsp90 protein binding"/>
    <property type="evidence" value="ECO:0007669"/>
    <property type="project" value="InterPro"/>
</dbReference>
<dbReference type="InterPro" id="IPR008978">
    <property type="entry name" value="HSP20-like_chaperone"/>
</dbReference>
<feature type="compositionally biased region" description="Gly residues" evidence="2">
    <location>
        <begin position="126"/>
        <end position="136"/>
    </location>
</feature>
<evidence type="ECO:0000256" key="2">
    <source>
        <dbReference type="SAM" id="MobiDB-lite"/>
    </source>
</evidence>
<name>A0A9N9RWG7_9DIPT</name>
<dbReference type="GO" id="GO:0005829">
    <property type="term" value="C:cytosol"/>
    <property type="evidence" value="ECO:0007669"/>
    <property type="project" value="TreeGrafter"/>
</dbReference>
<dbReference type="SUPFAM" id="SSF49764">
    <property type="entry name" value="HSP20-like chaperones"/>
    <property type="match status" value="1"/>
</dbReference>
<evidence type="ECO:0000313" key="5">
    <source>
        <dbReference type="Proteomes" id="UP001153620"/>
    </source>
</evidence>
<gene>
    <name evidence="4" type="ORF">CHIRRI_LOCUS7282</name>
</gene>
<feature type="region of interest" description="Disordered" evidence="2">
    <location>
        <begin position="109"/>
        <end position="182"/>
    </location>
</feature>
<dbReference type="AlphaFoldDB" id="A0A9N9RWG7"/>
<keyword evidence="5" id="KW-1185">Reference proteome</keyword>
<sequence length="182" mass="20109">MSGTILHPPVTWAQRNDVLFVTVNIETKDPEIKITEDSLLFKAVGLPENKNYEVTLNFLKKINPDKVAQKNSGRCYEFIITKADTKSEYWASLTNDKKKPPYLKVDFNKWKDEGSDDEEQPEAAGAGFGDGMGGMGNFNDLMSSMGGAGGMMGGDGKPSFDDLDDEQDSDDEEIPDLEEAKK</sequence>
<dbReference type="EMBL" id="OU895878">
    <property type="protein sequence ID" value="CAG9804393.1"/>
    <property type="molecule type" value="Genomic_DNA"/>
</dbReference>
<accession>A0A9N9RWG7</accession>
<dbReference type="InterPro" id="IPR045250">
    <property type="entry name" value="p23-like"/>
</dbReference>
<reference evidence="4" key="1">
    <citation type="submission" date="2022-01" db="EMBL/GenBank/DDBJ databases">
        <authorList>
            <person name="King R."/>
        </authorList>
    </citation>
    <scope>NUCLEOTIDE SEQUENCE</scope>
</reference>
<reference evidence="4" key="2">
    <citation type="submission" date="2022-10" db="EMBL/GenBank/DDBJ databases">
        <authorList>
            <consortium name="ENA_rothamsted_submissions"/>
            <consortium name="culmorum"/>
            <person name="King R."/>
        </authorList>
    </citation>
    <scope>NUCLEOTIDE SEQUENCE</scope>
</reference>
<evidence type="ECO:0000313" key="4">
    <source>
        <dbReference type="EMBL" id="CAG9804393.1"/>
    </source>
</evidence>
<dbReference type="Gene3D" id="2.60.40.790">
    <property type="match status" value="1"/>
</dbReference>
<feature type="compositionally biased region" description="Gly residues" evidence="2">
    <location>
        <begin position="146"/>
        <end position="156"/>
    </location>
</feature>
<comment type="similarity">
    <text evidence="1">Belongs to the p23/wos2 family.</text>
</comment>
<dbReference type="CDD" id="cd06465">
    <property type="entry name" value="p23_hB-ind1_like"/>
    <property type="match status" value="1"/>
</dbReference>
<dbReference type="Pfam" id="PF04969">
    <property type="entry name" value="CS"/>
    <property type="match status" value="1"/>
</dbReference>